<dbReference type="InterPro" id="IPR001337">
    <property type="entry name" value="TMV-like_coat"/>
</dbReference>
<evidence type="ECO:0000313" key="9">
    <source>
        <dbReference type="EMBL" id="CAB65681.2"/>
    </source>
</evidence>
<reference evidence="9" key="1">
    <citation type="journal article" date="2000" name="Arch. Virol.">
        <title>Zucchini green mottle mosaic virus is a new tobamovirus; comparison of its coat protein gene with that of kyuri green mottle mosaic virus.</title>
        <authorList>
            <person name="Ryu K.H."/>
            <person name="Min B.E."/>
            <person name="Choi G.S."/>
            <person name="Choi S.H."/>
            <person name="Kwon S.B."/>
            <person name="Noh G.M."/>
            <person name="Yoon J.Y."/>
            <person name="Choi Y.M."/>
            <person name="Jang S.H."/>
            <person name="Lee G.P."/>
            <person name="Cho K.H."/>
            <person name="Park W.M."/>
        </authorList>
    </citation>
    <scope>NUCLEOTIDE SEQUENCE</scope>
    <source>
        <strain evidence="9">ATCC PV-392</strain>
    </source>
</reference>
<evidence type="ECO:0000256" key="3">
    <source>
        <dbReference type="ARBA" id="ARBA00005281"/>
    </source>
</evidence>
<comment type="similarity">
    <text evidence="3 8">Belongs to the virgaviridae capsid protein family.</text>
</comment>
<dbReference type="InterPro" id="IPR036417">
    <property type="entry name" value="TMV-like_coat_sf"/>
</dbReference>
<organism evidence="9">
    <name type="scientific">Kyuri green mottle mosaic virus</name>
    <dbReference type="NCBI Taxonomy" id="111970"/>
    <lineage>
        <taxon>Viruses</taxon>
        <taxon>Riboviria</taxon>
        <taxon>Orthornavirae</taxon>
        <taxon>Kitrinoviricota</taxon>
        <taxon>Alsuviricetes</taxon>
        <taxon>Martellivirales</taxon>
        <taxon>Virgaviridae</taxon>
        <taxon>Tobamovirus</taxon>
        <taxon>Tobamovirus kyuri</taxon>
    </lineage>
</organism>
<gene>
    <name evidence="9" type="primary">cp</name>
</gene>
<reference evidence="9" key="2">
    <citation type="submission" date="2000-02" db="EMBL/GenBank/DDBJ databases">
        <authorList>
            <person name="Ryu K."/>
        </authorList>
    </citation>
    <scope>NUCLEOTIDE SEQUENCE</scope>
    <source>
        <strain evidence="9">ATCC PV-392</strain>
    </source>
</reference>
<evidence type="ECO:0000256" key="1">
    <source>
        <dbReference type="ARBA" id="ARBA00003662"/>
    </source>
</evidence>
<sequence length="169" mass="18190">MNHLVYNKMSYSTSGIRSLPAFAKSFYPFYDVYNLLVSAQGGALQTQNGKDILRESLTGLLTSVASLNSRFPANEFFVWSRESRIAAIIDSLLSALDSRNRAIEVENPSNPSTGEALNATKRNDDASTAAHNDIPLLLAALNDGVGVFDSASFESAFGLTWTASATSSK</sequence>
<dbReference type="SUPFAM" id="SSF47195">
    <property type="entry name" value="TMV-like viral coat proteins"/>
    <property type="match status" value="1"/>
</dbReference>
<dbReference type="GO" id="GO:0005198">
    <property type="term" value="F:structural molecule activity"/>
    <property type="evidence" value="ECO:0007669"/>
    <property type="project" value="InterPro"/>
</dbReference>
<evidence type="ECO:0000256" key="2">
    <source>
        <dbReference type="ARBA" id="ARBA00004328"/>
    </source>
</evidence>
<name>Q9IW35_9VIRU</name>
<evidence type="ECO:0000256" key="4">
    <source>
        <dbReference type="ARBA" id="ARBA00018091"/>
    </source>
</evidence>
<dbReference type="EMBL" id="AJ252162">
    <property type="protein sequence ID" value="CAB65681.2"/>
    <property type="molecule type" value="Genomic_RNA"/>
</dbReference>
<evidence type="ECO:0000256" key="6">
    <source>
        <dbReference type="ARBA" id="ARBA00022561"/>
    </source>
</evidence>
<dbReference type="Pfam" id="PF00721">
    <property type="entry name" value="TMV_coat"/>
    <property type="match status" value="1"/>
</dbReference>
<proteinExistence type="inferred from homology"/>
<evidence type="ECO:0000256" key="5">
    <source>
        <dbReference type="ARBA" id="ARBA00022497"/>
    </source>
</evidence>
<evidence type="ECO:0000256" key="7">
    <source>
        <dbReference type="ARBA" id="ARBA00022844"/>
    </source>
</evidence>
<keyword evidence="6 8" id="KW-0167">Capsid protein</keyword>
<dbReference type="GO" id="GO:0019029">
    <property type="term" value="C:helical viral capsid"/>
    <property type="evidence" value="ECO:0007669"/>
    <property type="project" value="UniProtKB-KW"/>
</dbReference>
<accession>Q9IW35</accession>
<keyword evidence="7 8" id="KW-0946">Virion</keyword>
<dbReference type="Gene3D" id="1.20.120.70">
    <property type="entry name" value="Tobacco mosaic virus-like, coat protein"/>
    <property type="match status" value="1"/>
</dbReference>
<evidence type="ECO:0000256" key="8">
    <source>
        <dbReference type="RuleBase" id="RU003967"/>
    </source>
</evidence>
<comment type="function">
    <text evidence="1">Capsid protein self-assembles to form rod-shaped virions about 18 nm in diameter with a central canal enclosing the viral genomic RNA.</text>
</comment>
<comment type="subcellular location">
    <subcellularLocation>
        <location evidence="2">Virion</location>
    </subcellularLocation>
</comment>
<keyword evidence="5" id="KW-1139">Helical capsid protein</keyword>
<protein>
    <recommendedName>
        <fullName evidence="4 8">Capsid protein</fullName>
    </recommendedName>
</protein>